<dbReference type="PANTHER" id="PTHR43390">
    <property type="entry name" value="SIGNAL PEPTIDASE I"/>
    <property type="match status" value="1"/>
</dbReference>
<feature type="transmembrane region" description="Helical" evidence="3">
    <location>
        <begin position="208"/>
        <end position="229"/>
    </location>
</feature>
<dbReference type="PRINTS" id="PR00727">
    <property type="entry name" value="LEADERPTASE"/>
</dbReference>
<dbReference type="CDD" id="cd06530">
    <property type="entry name" value="S26_SPase_I"/>
    <property type="match status" value="1"/>
</dbReference>
<keyword evidence="3" id="KW-0472">Membrane</keyword>
<comment type="caution">
    <text evidence="5">The sequence shown here is derived from an EMBL/GenBank/DDBJ whole genome shotgun (WGS) entry which is preliminary data.</text>
</comment>
<dbReference type="RefSeq" id="WP_311702243.1">
    <property type="nucleotide sequence ID" value="NZ_JAVREL010000001.1"/>
</dbReference>
<proteinExistence type="inferred from homology"/>
<accession>A0ABU2MKD5</accession>
<reference evidence="6" key="1">
    <citation type="submission" date="2023-07" db="EMBL/GenBank/DDBJ databases">
        <title>30 novel species of actinomycetes from the DSMZ collection.</title>
        <authorList>
            <person name="Nouioui I."/>
        </authorList>
    </citation>
    <scope>NUCLEOTIDE SEQUENCE [LARGE SCALE GENOMIC DNA]</scope>
    <source>
        <strain evidence="6">DSM 44938</strain>
    </source>
</reference>
<dbReference type="InterPro" id="IPR019533">
    <property type="entry name" value="Peptidase_S26"/>
</dbReference>
<gene>
    <name evidence="5" type="primary">lepB</name>
    <name evidence="5" type="ORF">RM590_00460</name>
</gene>
<dbReference type="InterPro" id="IPR000223">
    <property type="entry name" value="Pept_S26A_signal_pept_1"/>
</dbReference>
<keyword evidence="3" id="KW-1133">Transmembrane helix</keyword>
<dbReference type="SUPFAM" id="SSF51306">
    <property type="entry name" value="LexA/Signal peptidase"/>
    <property type="match status" value="1"/>
</dbReference>
<protein>
    <recommendedName>
        <fullName evidence="3">Signal peptidase I</fullName>
        <ecNumber evidence="3">3.4.21.89</ecNumber>
    </recommendedName>
</protein>
<dbReference type="NCBIfam" id="TIGR02227">
    <property type="entry name" value="sigpep_I_bact"/>
    <property type="match status" value="1"/>
</dbReference>
<keyword evidence="3" id="KW-0645">Protease</keyword>
<evidence type="ECO:0000256" key="2">
    <source>
        <dbReference type="ARBA" id="ARBA00009370"/>
    </source>
</evidence>
<feature type="transmembrane region" description="Helical" evidence="3">
    <location>
        <begin position="14"/>
        <end position="38"/>
    </location>
</feature>
<keyword evidence="3" id="KW-0812">Transmembrane</keyword>
<name>A0ABU2MKD5_9ACTN</name>
<dbReference type="Proteomes" id="UP001183246">
    <property type="component" value="Unassembled WGS sequence"/>
</dbReference>
<organism evidence="5 6">
    <name type="scientific">Streptomyces litchfieldiae</name>
    <dbReference type="NCBI Taxonomy" id="3075543"/>
    <lineage>
        <taxon>Bacteria</taxon>
        <taxon>Bacillati</taxon>
        <taxon>Actinomycetota</taxon>
        <taxon>Actinomycetes</taxon>
        <taxon>Kitasatosporales</taxon>
        <taxon>Streptomycetaceae</taxon>
        <taxon>Streptomyces</taxon>
    </lineage>
</organism>
<comment type="catalytic activity">
    <reaction evidence="3">
        <text>Cleavage of hydrophobic, N-terminal signal or leader sequences from secreted and periplasmic proteins.</text>
        <dbReference type="EC" id="3.4.21.89"/>
    </reaction>
</comment>
<dbReference type="EC" id="3.4.21.89" evidence="3"/>
<evidence type="ECO:0000313" key="5">
    <source>
        <dbReference type="EMBL" id="MDT0341139.1"/>
    </source>
</evidence>
<comment type="caution">
    <text evidence="3">Lacks conserved residue(s) required for the propagation of feature annotation.</text>
</comment>
<evidence type="ECO:0000256" key="3">
    <source>
        <dbReference type="RuleBase" id="RU362042"/>
    </source>
</evidence>
<comment type="subcellular location">
    <subcellularLocation>
        <location evidence="1">Cell membrane</location>
        <topology evidence="1">Single-pass type II membrane protein</topology>
    </subcellularLocation>
    <subcellularLocation>
        <location evidence="3">Membrane</location>
        <topology evidence="3">Single-pass type II membrane protein</topology>
    </subcellularLocation>
</comment>
<keyword evidence="6" id="KW-1185">Reference proteome</keyword>
<dbReference type="Pfam" id="PF10502">
    <property type="entry name" value="Peptidase_S26"/>
    <property type="match status" value="1"/>
</dbReference>
<dbReference type="GO" id="GO:0009003">
    <property type="term" value="F:signal peptidase activity"/>
    <property type="evidence" value="ECO:0007669"/>
    <property type="project" value="UniProtKB-EC"/>
</dbReference>
<keyword evidence="3 5" id="KW-0378">Hydrolase</keyword>
<sequence>MSGPARRRGRLGRVLSNAAVGVGCVMLLGGFVMAAVLYQPYTVPTDSMSPAVAAGDRVLAQRIDGGEVRRGDVVVFRDAEWGDSLMIKRVIGVGGDTVACCDAEGRLSVNGEPVAEPYVDDEYGASLTGFEAEVPEGELFLLGDDRSNSRDSRSLLTDTSAGTVPRDAVSGRVEATVWPLGRVGLLARATGFTDLPGGISGAGPLRPLFYVTTAGAVLILAGAAYAPLARRASRSGPPRRADVAGDAQ</sequence>
<comment type="similarity">
    <text evidence="2 3">Belongs to the peptidase S26 family.</text>
</comment>
<feature type="domain" description="Peptidase S26" evidence="4">
    <location>
        <begin position="26"/>
        <end position="178"/>
    </location>
</feature>
<evidence type="ECO:0000259" key="4">
    <source>
        <dbReference type="Pfam" id="PF10502"/>
    </source>
</evidence>
<dbReference type="InterPro" id="IPR036286">
    <property type="entry name" value="LexA/Signal_pep-like_sf"/>
</dbReference>
<dbReference type="PROSITE" id="PS51257">
    <property type="entry name" value="PROKAR_LIPOPROTEIN"/>
    <property type="match status" value="1"/>
</dbReference>
<evidence type="ECO:0000256" key="1">
    <source>
        <dbReference type="ARBA" id="ARBA00004401"/>
    </source>
</evidence>
<dbReference type="PANTHER" id="PTHR43390:SF1">
    <property type="entry name" value="CHLOROPLAST PROCESSING PEPTIDASE"/>
    <property type="match status" value="1"/>
</dbReference>
<evidence type="ECO:0000313" key="6">
    <source>
        <dbReference type="Proteomes" id="UP001183246"/>
    </source>
</evidence>
<dbReference type="Gene3D" id="2.10.109.10">
    <property type="entry name" value="Umud Fragment, subunit A"/>
    <property type="match status" value="1"/>
</dbReference>
<dbReference type="EMBL" id="JAVREL010000001">
    <property type="protein sequence ID" value="MDT0341139.1"/>
    <property type="molecule type" value="Genomic_DNA"/>
</dbReference>